<dbReference type="EMBL" id="CP003382">
    <property type="protein sequence ID" value="AFZ67242.1"/>
    <property type="molecule type" value="Genomic_DNA"/>
</dbReference>
<dbReference type="Pfam" id="PF00817">
    <property type="entry name" value="IMS"/>
    <property type="match status" value="1"/>
</dbReference>
<evidence type="ECO:0000256" key="8">
    <source>
        <dbReference type="ARBA" id="ARBA00022723"/>
    </source>
</evidence>
<accession>L0A245</accession>
<keyword evidence="5 15" id="KW-0808">Transferase</keyword>
<dbReference type="InterPro" id="IPR050116">
    <property type="entry name" value="DNA_polymerase-Y"/>
</dbReference>
<dbReference type="STRING" id="937777.Deipe_1721"/>
<comment type="similarity">
    <text evidence="2 15">Belongs to the DNA polymerase type-Y family.</text>
</comment>
<comment type="cofactor">
    <cofactor evidence="15">
        <name>Mg(2+)</name>
        <dbReference type="ChEBI" id="CHEBI:18420"/>
    </cofactor>
    <text evidence="15">Binds 2 magnesium ions per subunit.</text>
</comment>
<dbReference type="GO" id="GO:0006281">
    <property type="term" value="P:DNA repair"/>
    <property type="evidence" value="ECO:0007669"/>
    <property type="project" value="UniProtKB-UniRule"/>
</dbReference>
<keyword evidence="13 15" id="KW-0234">DNA repair</keyword>
<dbReference type="RefSeq" id="WP_015235547.1">
    <property type="nucleotide sequence ID" value="NC_019793.1"/>
</dbReference>
<evidence type="ECO:0000256" key="12">
    <source>
        <dbReference type="ARBA" id="ARBA00023125"/>
    </source>
</evidence>
<evidence type="ECO:0000256" key="13">
    <source>
        <dbReference type="ARBA" id="ARBA00023204"/>
    </source>
</evidence>
<evidence type="ECO:0000256" key="9">
    <source>
        <dbReference type="ARBA" id="ARBA00022763"/>
    </source>
</evidence>
<name>L0A245_DEIPD</name>
<dbReference type="GO" id="GO:0009432">
    <property type="term" value="P:SOS response"/>
    <property type="evidence" value="ECO:0007669"/>
    <property type="project" value="TreeGrafter"/>
</dbReference>
<dbReference type="FunFam" id="1.10.150.20:FF:000019">
    <property type="entry name" value="DNA polymerase IV"/>
    <property type="match status" value="1"/>
</dbReference>
<dbReference type="Pfam" id="PF11799">
    <property type="entry name" value="IMS_C"/>
    <property type="match status" value="1"/>
</dbReference>
<evidence type="ECO:0000256" key="5">
    <source>
        <dbReference type="ARBA" id="ARBA00022679"/>
    </source>
</evidence>
<keyword evidence="18" id="KW-1185">Reference proteome</keyword>
<dbReference type="GO" id="GO:0003684">
    <property type="term" value="F:damaged DNA binding"/>
    <property type="evidence" value="ECO:0007669"/>
    <property type="project" value="InterPro"/>
</dbReference>
<keyword evidence="12 15" id="KW-0238">DNA-binding</keyword>
<evidence type="ECO:0000256" key="6">
    <source>
        <dbReference type="ARBA" id="ARBA00022695"/>
    </source>
</evidence>
<keyword evidence="6 15" id="KW-0548">Nucleotidyltransferase</keyword>
<evidence type="ECO:0000256" key="15">
    <source>
        <dbReference type="HAMAP-Rule" id="MF_01113"/>
    </source>
</evidence>
<dbReference type="InterPro" id="IPR017961">
    <property type="entry name" value="DNA_pol_Y-fam_little_finger"/>
</dbReference>
<dbReference type="AlphaFoldDB" id="L0A245"/>
<dbReference type="InterPro" id="IPR043128">
    <property type="entry name" value="Rev_trsase/Diguanyl_cyclase"/>
</dbReference>
<dbReference type="GO" id="GO:0006261">
    <property type="term" value="P:DNA-templated DNA replication"/>
    <property type="evidence" value="ECO:0007669"/>
    <property type="project" value="UniProtKB-UniRule"/>
</dbReference>
<evidence type="ECO:0000313" key="17">
    <source>
        <dbReference type="EMBL" id="AFZ67242.1"/>
    </source>
</evidence>
<feature type="domain" description="UmuC" evidence="16">
    <location>
        <begin position="18"/>
        <end position="199"/>
    </location>
</feature>
<evidence type="ECO:0000256" key="1">
    <source>
        <dbReference type="ARBA" id="ARBA00004496"/>
    </source>
</evidence>
<dbReference type="InterPro" id="IPR022880">
    <property type="entry name" value="DNApol_IV"/>
</dbReference>
<dbReference type="Gene3D" id="3.30.70.270">
    <property type="match status" value="1"/>
</dbReference>
<evidence type="ECO:0000256" key="11">
    <source>
        <dbReference type="ARBA" id="ARBA00022932"/>
    </source>
</evidence>
<dbReference type="EC" id="2.7.7.7" evidence="15"/>
<dbReference type="Gene3D" id="3.40.1170.60">
    <property type="match status" value="1"/>
</dbReference>
<proteinExistence type="inferred from homology"/>
<protein>
    <recommendedName>
        <fullName evidence="15">DNA polymerase IV</fullName>
        <shortName evidence="15">Pol IV</shortName>
        <ecNumber evidence="15">2.7.7.7</ecNumber>
    </recommendedName>
</protein>
<evidence type="ECO:0000256" key="7">
    <source>
        <dbReference type="ARBA" id="ARBA00022705"/>
    </source>
</evidence>
<keyword evidence="11 15" id="KW-0239">DNA-directed DNA polymerase</keyword>
<dbReference type="KEGG" id="dpd:Deipe_1721"/>
<dbReference type="OrthoDB" id="9808813at2"/>
<dbReference type="InterPro" id="IPR036775">
    <property type="entry name" value="DNA_pol_Y-fam_lit_finger_sf"/>
</dbReference>
<dbReference type="GO" id="GO:0003887">
    <property type="term" value="F:DNA-directed DNA polymerase activity"/>
    <property type="evidence" value="ECO:0007669"/>
    <property type="project" value="UniProtKB-UniRule"/>
</dbReference>
<dbReference type="PROSITE" id="PS50173">
    <property type="entry name" value="UMUC"/>
    <property type="match status" value="1"/>
</dbReference>
<evidence type="ECO:0000256" key="4">
    <source>
        <dbReference type="ARBA" id="ARBA00022490"/>
    </source>
</evidence>
<dbReference type="Proteomes" id="UP000010467">
    <property type="component" value="Chromosome"/>
</dbReference>
<evidence type="ECO:0000313" key="18">
    <source>
        <dbReference type="Proteomes" id="UP000010467"/>
    </source>
</evidence>
<dbReference type="HOGENOM" id="CLU_012348_1_2_0"/>
<dbReference type="GO" id="GO:0005829">
    <property type="term" value="C:cytosol"/>
    <property type="evidence" value="ECO:0007669"/>
    <property type="project" value="TreeGrafter"/>
</dbReference>
<dbReference type="GO" id="GO:0042276">
    <property type="term" value="P:error-prone translesion synthesis"/>
    <property type="evidence" value="ECO:0007669"/>
    <property type="project" value="TreeGrafter"/>
</dbReference>
<evidence type="ECO:0000259" key="16">
    <source>
        <dbReference type="PROSITE" id="PS50173"/>
    </source>
</evidence>
<dbReference type="Gene3D" id="1.10.150.20">
    <property type="entry name" value="5' to 3' exonuclease, C-terminal subdomain"/>
    <property type="match status" value="1"/>
</dbReference>
<keyword evidence="4 15" id="KW-0963">Cytoplasm</keyword>
<dbReference type="SUPFAM" id="SSF56672">
    <property type="entry name" value="DNA/RNA polymerases"/>
    <property type="match status" value="1"/>
</dbReference>
<dbReference type="NCBIfam" id="NF002677">
    <property type="entry name" value="PRK02406.1"/>
    <property type="match status" value="1"/>
</dbReference>
<comment type="subcellular location">
    <subcellularLocation>
        <location evidence="1 15">Cytoplasm</location>
    </subcellularLocation>
</comment>
<sequence length="371" mass="41119">MNEWPELTPQDRGRPRKIIHADADAFFASVEVRDNPKLKGQALAVAWKGPRSVVTTATYEARKYGVRSAMPLRTALARCPHLLVVEPRMDAYREASRLMQGVFLEYTDLVEPLSLDEAYLDVTHPRQGGPSATRIAQHIKREVHKRTDGLTVTAGVSSSKFVAKLASSMNKPDGLTVIVPEQVDELVAKLPVSDFYGIGPKTAERMATLGVRTGADLRRVSLQDLLAHFGKSGEHYYQIARGIDERPVDPRDDRKSVGAEETFDQDEGNLEKLHLALAPIAGRVQARLARHALAGRVVTLKVKFHSFELLTRRVTLPVPVKDAREVLRVASTLLTEELLAGRPVRLLGISVSALEDENGSRTFQLPLFELF</sequence>
<dbReference type="Pfam" id="PF21999">
    <property type="entry name" value="IMS_HHH_1"/>
    <property type="match status" value="1"/>
</dbReference>
<comment type="subunit">
    <text evidence="15">Monomer.</text>
</comment>
<comment type="function">
    <text evidence="15">Poorly processive, error-prone DNA polymerase involved in untargeted mutagenesis. Copies undamaged DNA at stalled replication forks, which arise in vivo from mismatched or misaligned primer ends. These misaligned primers can be extended by PolIV. Exhibits no 3'-5' exonuclease (proofreading) activity. May be involved in translesional synthesis, in conjunction with the beta clamp from PolIII.</text>
</comment>
<evidence type="ECO:0000256" key="2">
    <source>
        <dbReference type="ARBA" id="ARBA00010945"/>
    </source>
</evidence>
<dbReference type="GO" id="GO:0000287">
    <property type="term" value="F:magnesium ion binding"/>
    <property type="evidence" value="ECO:0007669"/>
    <property type="project" value="UniProtKB-UniRule"/>
</dbReference>
<comment type="catalytic activity">
    <reaction evidence="14 15">
        <text>DNA(n) + a 2'-deoxyribonucleoside 5'-triphosphate = DNA(n+1) + diphosphate</text>
        <dbReference type="Rhea" id="RHEA:22508"/>
        <dbReference type="Rhea" id="RHEA-COMP:17339"/>
        <dbReference type="Rhea" id="RHEA-COMP:17340"/>
        <dbReference type="ChEBI" id="CHEBI:33019"/>
        <dbReference type="ChEBI" id="CHEBI:61560"/>
        <dbReference type="ChEBI" id="CHEBI:173112"/>
        <dbReference type="EC" id="2.7.7.7"/>
    </reaction>
</comment>
<feature type="binding site" evidence="15">
    <location>
        <position position="116"/>
    </location>
    <ligand>
        <name>Mg(2+)</name>
        <dbReference type="ChEBI" id="CHEBI:18420"/>
    </ligand>
</feature>
<feature type="active site" evidence="15">
    <location>
        <position position="117"/>
    </location>
</feature>
<feature type="site" description="Substrate discrimination" evidence="15">
    <location>
        <position position="27"/>
    </location>
</feature>
<feature type="binding site" evidence="15">
    <location>
        <position position="22"/>
    </location>
    <ligand>
        <name>Mg(2+)</name>
        <dbReference type="ChEBI" id="CHEBI:18420"/>
    </ligand>
</feature>
<gene>
    <name evidence="15" type="primary">dinB</name>
    <name evidence="17" type="ordered locus">Deipe_1721</name>
</gene>
<dbReference type="Gene3D" id="3.30.1490.100">
    <property type="entry name" value="DNA polymerase, Y-family, little finger domain"/>
    <property type="match status" value="1"/>
</dbReference>
<keyword evidence="3 15" id="KW-0515">Mutator protein</keyword>
<dbReference type="PANTHER" id="PTHR11076">
    <property type="entry name" value="DNA REPAIR POLYMERASE UMUC / TRANSFERASE FAMILY MEMBER"/>
    <property type="match status" value="1"/>
</dbReference>
<dbReference type="SUPFAM" id="SSF100879">
    <property type="entry name" value="Lesion bypass DNA polymerase (Y-family), little finger domain"/>
    <property type="match status" value="1"/>
</dbReference>
<dbReference type="InterPro" id="IPR001126">
    <property type="entry name" value="UmuC"/>
</dbReference>
<evidence type="ECO:0000256" key="14">
    <source>
        <dbReference type="ARBA" id="ARBA00049244"/>
    </source>
</evidence>
<keyword evidence="9 15" id="KW-0227">DNA damage</keyword>
<dbReference type="eggNOG" id="COG0389">
    <property type="taxonomic scope" value="Bacteria"/>
</dbReference>
<keyword evidence="10 15" id="KW-0460">Magnesium</keyword>
<evidence type="ECO:0000256" key="10">
    <source>
        <dbReference type="ARBA" id="ARBA00022842"/>
    </source>
</evidence>
<keyword evidence="8 15" id="KW-0479">Metal-binding</keyword>
<dbReference type="HAMAP" id="MF_01113">
    <property type="entry name" value="DNApol_IV"/>
    <property type="match status" value="1"/>
</dbReference>
<dbReference type="InterPro" id="IPR043502">
    <property type="entry name" value="DNA/RNA_pol_sf"/>
</dbReference>
<evidence type="ECO:0000256" key="3">
    <source>
        <dbReference type="ARBA" id="ARBA00022457"/>
    </source>
</evidence>
<dbReference type="InterPro" id="IPR053848">
    <property type="entry name" value="IMS_HHH_1"/>
</dbReference>
<dbReference type="FunFam" id="3.30.1490.100:FF:000004">
    <property type="entry name" value="DNA polymerase IV"/>
    <property type="match status" value="1"/>
</dbReference>
<reference evidence="18" key="1">
    <citation type="submission" date="2012-03" db="EMBL/GenBank/DDBJ databases">
        <title>Complete sequence of chromosome of Deinococcus peraridilitoris DSM 19664.</title>
        <authorList>
            <person name="Lucas S."/>
            <person name="Copeland A."/>
            <person name="Lapidus A."/>
            <person name="Glavina del Rio T."/>
            <person name="Dalin E."/>
            <person name="Tice H."/>
            <person name="Bruce D."/>
            <person name="Goodwin L."/>
            <person name="Pitluck S."/>
            <person name="Peters L."/>
            <person name="Mikhailova N."/>
            <person name="Lu M."/>
            <person name="Kyrpides N."/>
            <person name="Mavromatis K."/>
            <person name="Ivanova N."/>
            <person name="Brettin T."/>
            <person name="Detter J.C."/>
            <person name="Han C."/>
            <person name="Larimer F."/>
            <person name="Land M."/>
            <person name="Hauser L."/>
            <person name="Markowitz V."/>
            <person name="Cheng J.-F."/>
            <person name="Hugenholtz P."/>
            <person name="Woyke T."/>
            <person name="Wu D."/>
            <person name="Pukall R."/>
            <person name="Steenblock K."/>
            <person name="Brambilla E."/>
            <person name="Klenk H.-P."/>
            <person name="Eisen J.A."/>
        </authorList>
    </citation>
    <scope>NUCLEOTIDE SEQUENCE [LARGE SCALE GENOMIC DNA]</scope>
    <source>
        <strain evidence="18">DSM 19664 / LMG 22246 / CIP 109416 / KR-200</strain>
    </source>
</reference>
<dbReference type="CDD" id="cd03586">
    <property type="entry name" value="PolY_Pol_IV_kappa"/>
    <property type="match status" value="1"/>
</dbReference>
<dbReference type="PANTHER" id="PTHR11076:SF33">
    <property type="entry name" value="DNA POLYMERASE KAPPA"/>
    <property type="match status" value="1"/>
</dbReference>
<keyword evidence="7 15" id="KW-0235">DNA replication</keyword>
<dbReference type="PATRIC" id="fig|937777.3.peg.1722"/>
<organism evidence="17 18">
    <name type="scientific">Deinococcus peraridilitoris (strain DSM 19664 / LMG 22246 / CIP 109416 / KR-200)</name>
    <dbReference type="NCBI Taxonomy" id="937777"/>
    <lineage>
        <taxon>Bacteria</taxon>
        <taxon>Thermotogati</taxon>
        <taxon>Deinococcota</taxon>
        <taxon>Deinococci</taxon>
        <taxon>Deinococcales</taxon>
        <taxon>Deinococcaceae</taxon>
        <taxon>Deinococcus</taxon>
    </lineage>
</organism>